<evidence type="ECO:0000313" key="4">
    <source>
        <dbReference type="Proteomes" id="UP000765509"/>
    </source>
</evidence>
<feature type="domain" description="Retroviral polymerase SH3-like" evidence="2">
    <location>
        <begin position="46"/>
        <end position="103"/>
    </location>
</feature>
<dbReference type="InterPro" id="IPR057670">
    <property type="entry name" value="SH3_retrovirus"/>
</dbReference>
<feature type="region of interest" description="Disordered" evidence="1">
    <location>
        <begin position="132"/>
        <end position="157"/>
    </location>
</feature>
<name>A0A9Q3C292_9BASI</name>
<dbReference type="AlphaFoldDB" id="A0A9Q3C292"/>
<keyword evidence="4" id="KW-1185">Reference proteome</keyword>
<comment type="caution">
    <text evidence="3">The sequence shown here is derived from an EMBL/GenBank/DDBJ whole genome shotgun (WGS) entry which is preliminary data.</text>
</comment>
<feature type="compositionally biased region" description="Low complexity" evidence="1">
    <location>
        <begin position="137"/>
        <end position="150"/>
    </location>
</feature>
<dbReference type="OrthoDB" id="2802215at2759"/>
<protein>
    <recommendedName>
        <fullName evidence="2">Retroviral polymerase SH3-like domain-containing protein</fullName>
    </recommendedName>
</protein>
<reference evidence="3" key="1">
    <citation type="submission" date="2021-03" db="EMBL/GenBank/DDBJ databases">
        <title>Draft genome sequence of rust myrtle Austropuccinia psidii MF-1, a brazilian biotype.</title>
        <authorList>
            <person name="Quecine M.C."/>
            <person name="Pachon D.M.R."/>
            <person name="Bonatelli M.L."/>
            <person name="Correr F.H."/>
            <person name="Franceschini L.M."/>
            <person name="Leite T.F."/>
            <person name="Margarido G.R.A."/>
            <person name="Almeida C.A."/>
            <person name="Ferrarezi J.A."/>
            <person name="Labate C.A."/>
        </authorList>
    </citation>
    <scope>NUCLEOTIDE SEQUENCE</scope>
    <source>
        <strain evidence="3">MF-1</strain>
    </source>
</reference>
<proteinExistence type="predicted"/>
<evidence type="ECO:0000313" key="3">
    <source>
        <dbReference type="EMBL" id="MBW0475792.1"/>
    </source>
</evidence>
<dbReference type="EMBL" id="AVOT02004235">
    <property type="protein sequence ID" value="MBW0475792.1"/>
    <property type="molecule type" value="Genomic_DNA"/>
</dbReference>
<dbReference type="Proteomes" id="UP000765509">
    <property type="component" value="Unassembled WGS sequence"/>
</dbReference>
<accession>A0A9Q3C292</accession>
<evidence type="ECO:0000256" key="1">
    <source>
        <dbReference type="SAM" id="MobiDB-lite"/>
    </source>
</evidence>
<organism evidence="3 4">
    <name type="scientific">Austropuccinia psidii MF-1</name>
    <dbReference type="NCBI Taxonomy" id="1389203"/>
    <lineage>
        <taxon>Eukaryota</taxon>
        <taxon>Fungi</taxon>
        <taxon>Dikarya</taxon>
        <taxon>Basidiomycota</taxon>
        <taxon>Pucciniomycotina</taxon>
        <taxon>Pucciniomycetes</taxon>
        <taxon>Pucciniales</taxon>
        <taxon>Sphaerophragmiaceae</taxon>
        <taxon>Austropuccinia</taxon>
    </lineage>
</organism>
<evidence type="ECO:0000259" key="2">
    <source>
        <dbReference type="Pfam" id="PF25597"/>
    </source>
</evidence>
<dbReference type="Pfam" id="PF25597">
    <property type="entry name" value="SH3_retrovirus"/>
    <property type="match status" value="1"/>
</dbReference>
<gene>
    <name evidence="3" type="ORF">O181_015507</name>
</gene>
<sequence length="157" mass="18540">MKFWGEALSMETFLCNLVPKHEYQKTPYESWQNAKPPLHRLKPFFCTVWLKIPTNYIKKKFDPKAWDGIFLAYKNEASSFFILRLMDQKIIISRHVMFDEENLPLLSYQKQLTEDVIKNFPNSTQIIEEEVQKYPNTEEGSSSTDSTSISNEDEDIF</sequence>